<protein>
    <submittedName>
        <fullName evidence="2">Uncharacterized protein</fullName>
    </submittedName>
</protein>
<organism evidence="2 3">
    <name type="scientific">Colletotrichum liriopes</name>
    <dbReference type="NCBI Taxonomy" id="708192"/>
    <lineage>
        <taxon>Eukaryota</taxon>
        <taxon>Fungi</taxon>
        <taxon>Dikarya</taxon>
        <taxon>Ascomycota</taxon>
        <taxon>Pezizomycotina</taxon>
        <taxon>Sordariomycetes</taxon>
        <taxon>Hypocreomycetidae</taxon>
        <taxon>Glomerellales</taxon>
        <taxon>Glomerellaceae</taxon>
        <taxon>Colletotrichum</taxon>
        <taxon>Colletotrichum spaethianum species complex</taxon>
    </lineage>
</organism>
<gene>
    <name evidence="2" type="ORF">ColLi_00434</name>
</gene>
<comment type="caution">
    <text evidence="2">The sequence shown here is derived from an EMBL/GenBank/DDBJ whole genome shotgun (WGS) entry which is preliminary data.</text>
</comment>
<feature type="region of interest" description="Disordered" evidence="1">
    <location>
        <begin position="1"/>
        <end position="20"/>
    </location>
</feature>
<accession>A0AA37GB10</accession>
<keyword evidence="3" id="KW-1185">Reference proteome</keyword>
<evidence type="ECO:0000313" key="2">
    <source>
        <dbReference type="EMBL" id="GJC77596.1"/>
    </source>
</evidence>
<evidence type="ECO:0000256" key="1">
    <source>
        <dbReference type="SAM" id="MobiDB-lite"/>
    </source>
</evidence>
<reference evidence="2 3" key="1">
    <citation type="submission" date="2021-07" db="EMBL/GenBank/DDBJ databases">
        <title>Genome data of Colletotrichum spaethianum.</title>
        <authorList>
            <person name="Utami Y.D."/>
            <person name="Hiruma K."/>
        </authorList>
    </citation>
    <scope>NUCLEOTIDE SEQUENCE [LARGE SCALE GENOMIC DNA]</scope>
    <source>
        <strain evidence="2 3">MAFF 242679</strain>
    </source>
</reference>
<proteinExistence type="predicted"/>
<dbReference type="Proteomes" id="UP001055172">
    <property type="component" value="Unassembled WGS sequence"/>
</dbReference>
<dbReference type="AlphaFoldDB" id="A0AA37GB10"/>
<sequence length="71" mass="7824">MTSAYANGSAKAAYSSSSATTTALSRWSIATKQLPAVDKIKSLHIYDFDNTRMNPHIRFALARESQSQDQD</sequence>
<evidence type="ECO:0000313" key="3">
    <source>
        <dbReference type="Proteomes" id="UP001055172"/>
    </source>
</evidence>
<dbReference type="EMBL" id="BPPX01000001">
    <property type="protein sequence ID" value="GJC77596.1"/>
    <property type="molecule type" value="Genomic_DNA"/>
</dbReference>
<name>A0AA37GB10_9PEZI</name>